<feature type="non-terminal residue" evidence="2">
    <location>
        <position position="1"/>
    </location>
</feature>
<reference evidence="2" key="1">
    <citation type="submission" date="2016-05" db="EMBL/GenBank/DDBJ databases">
        <authorList>
            <person name="Lavstsen T."/>
            <person name="Jespersen J.S."/>
        </authorList>
    </citation>
    <scope>NUCLEOTIDE SEQUENCE</scope>
    <source>
        <tissue evidence="2">Brain</tissue>
    </source>
</reference>
<sequence>LCLRTASTGPTGTLRASTVPTNSPARTRKLSATNCTFPWIYTPCTLRGSLQVEETAVVPIMEAAAIFVYPATKLTPVL</sequence>
<reference evidence="2" key="2">
    <citation type="submission" date="2016-06" db="EMBL/GenBank/DDBJ databases">
        <title>The genome of a short-lived fish provides insights into sex chromosome evolution and the genetic control of aging.</title>
        <authorList>
            <person name="Reichwald K."/>
            <person name="Felder M."/>
            <person name="Petzold A."/>
            <person name="Koch P."/>
            <person name="Groth M."/>
            <person name="Platzer M."/>
        </authorList>
    </citation>
    <scope>NUCLEOTIDE SEQUENCE</scope>
    <source>
        <tissue evidence="2">Brain</tissue>
    </source>
</reference>
<feature type="non-terminal residue" evidence="2">
    <location>
        <position position="78"/>
    </location>
</feature>
<keyword evidence="2" id="KW-0449">Lipoprotein</keyword>
<proteinExistence type="predicted"/>
<feature type="region of interest" description="Disordered" evidence="1">
    <location>
        <begin position="1"/>
        <end position="25"/>
    </location>
</feature>
<dbReference type="EMBL" id="HAEA01000602">
    <property type="protein sequence ID" value="SBQ29082.1"/>
    <property type="molecule type" value="Transcribed_RNA"/>
</dbReference>
<dbReference type="AlphaFoldDB" id="A0A1A8D4P5"/>
<evidence type="ECO:0000256" key="1">
    <source>
        <dbReference type="SAM" id="MobiDB-lite"/>
    </source>
</evidence>
<accession>A0A1A8D4P5</accession>
<protein>
    <submittedName>
        <fullName evidence="2">Low density lipoprotein receptor-related protein 4</fullName>
    </submittedName>
</protein>
<keyword evidence="2" id="KW-0675">Receptor</keyword>
<gene>
    <name evidence="2" type="primary">CABZ01083440.1</name>
</gene>
<name>A0A1A8D4P5_NOTKA</name>
<evidence type="ECO:0000313" key="2">
    <source>
        <dbReference type="EMBL" id="SBQ29082.1"/>
    </source>
</evidence>
<organism evidence="2">
    <name type="scientific">Nothobranchius kadleci</name>
    <name type="common">African annual killifish</name>
    <dbReference type="NCBI Taxonomy" id="1051664"/>
    <lineage>
        <taxon>Eukaryota</taxon>
        <taxon>Metazoa</taxon>
        <taxon>Chordata</taxon>
        <taxon>Craniata</taxon>
        <taxon>Vertebrata</taxon>
        <taxon>Euteleostomi</taxon>
        <taxon>Actinopterygii</taxon>
        <taxon>Neopterygii</taxon>
        <taxon>Teleostei</taxon>
        <taxon>Neoteleostei</taxon>
        <taxon>Acanthomorphata</taxon>
        <taxon>Ovalentaria</taxon>
        <taxon>Atherinomorphae</taxon>
        <taxon>Cyprinodontiformes</taxon>
        <taxon>Nothobranchiidae</taxon>
        <taxon>Nothobranchius</taxon>
    </lineage>
</organism>